<keyword evidence="3" id="KW-0551">Lipid droplet</keyword>
<name>A0AAN7CQM1_9PEZI</name>
<dbReference type="PANTHER" id="PTHR13390">
    <property type="entry name" value="LIPASE"/>
    <property type="match status" value="1"/>
</dbReference>
<dbReference type="EMBL" id="MU857682">
    <property type="protein sequence ID" value="KAK4246115.1"/>
    <property type="molecule type" value="Genomic_DNA"/>
</dbReference>
<sequence length="379" mass="43130">MDYTESKLTTVKQDHVPFLQYPSSYQDDVSRRQCLIYLIPGNPGLVAYYEPFMKTLRELLDEREKEEGCRYAFHIYGRNLLGFEDEDHEPRFGATTTSCVVTEPFTLEDQIRGVCYGVQEVNNITLGGGRTFDQIILIGHSVGAYMVLETFHRHHQGRLDETVWNGAGSAAAEDKSANGQPPFPASVNLKAGILLFPTISHIARSSSGQKLDWLRASPLLDRTAHHVARGFVGLWPRWLLGTFVRRLMGFPEHAAAATLRFLASTDGIWQALHMGKDEMRSITEEKWGEELWEIEDAENCAGKGSRGLDQTKFFFYFAKKDHWVADDCRDEFIERRKRHEKGRTKVVIDETGIPHAFCIHHSESVAEKVKVWIEDIAGR</sequence>
<dbReference type="Gene3D" id="3.40.50.1820">
    <property type="entry name" value="alpha/beta hydrolase"/>
    <property type="match status" value="1"/>
</dbReference>
<proteinExistence type="inferred from homology"/>
<keyword evidence="6" id="KW-1185">Reference proteome</keyword>
<dbReference type="SUPFAM" id="SSF53474">
    <property type="entry name" value="alpha/beta-Hydrolases"/>
    <property type="match status" value="1"/>
</dbReference>
<evidence type="ECO:0000256" key="1">
    <source>
        <dbReference type="ARBA" id="ARBA00004502"/>
    </source>
</evidence>
<evidence type="ECO:0000256" key="4">
    <source>
        <dbReference type="ARBA" id="ARBA00022801"/>
    </source>
</evidence>
<dbReference type="Proteomes" id="UP001303647">
    <property type="component" value="Unassembled WGS sequence"/>
</dbReference>
<dbReference type="AlphaFoldDB" id="A0AAN7CQM1"/>
<evidence type="ECO:0000313" key="5">
    <source>
        <dbReference type="EMBL" id="KAK4246115.1"/>
    </source>
</evidence>
<evidence type="ECO:0008006" key="7">
    <source>
        <dbReference type="Google" id="ProtNLM"/>
    </source>
</evidence>
<keyword evidence="4" id="KW-0378">Hydrolase</keyword>
<accession>A0AAN7CQM1</accession>
<comment type="similarity">
    <text evidence="2">Belongs to the AB hydrolase superfamily. LDAH family.</text>
</comment>
<reference evidence="5" key="1">
    <citation type="journal article" date="2023" name="Mol. Phylogenet. Evol.">
        <title>Genome-scale phylogeny and comparative genomics of the fungal order Sordariales.</title>
        <authorList>
            <person name="Hensen N."/>
            <person name="Bonometti L."/>
            <person name="Westerberg I."/>
            <person name="Brannstrom I.O."/>
            <person name="Guillou S."/>
            <person name="Cros-Aarteil S."/>
            <person name="Calhoun S."/>
            <person name="Haridas S."/>
            <person name="Kuo A."/>
            <person name="Mondo S."/>
            <person name="Pangilinan J."/>
            <person name="Riley R."/>
            <person name="LaButti K."/>
            <person name="Andreopoulos B."/>
            <person name="Lipzen A."/>
            <person name="Chen C."/>
            <person name="Yan M."/>
            <person name="Daum C."/>
            <person name="Ng V."/>
            <person name="Clum A."/>
            <person name="Steindorff A."/>
            <person name="Ohm R.A."/>
            <person name="Martin F."/>
            <person name="Silar P."/>
            <person name="Natvig D.O."/>
            <person name="Lalanne C."/>
            <person name="Gautier V."/>
            <person name="Ament-Velasquez S.L."/>
            <person name="Kruys A."/>
            <person name="Hutchinson M.I."/>
            <person name="Powell A.J."/>
            <person name="Barry K."/>
            <person name="Miller A.N."/>
            <person name="Grigoriev I.V."/>
            <person name="Debuchy R."/>
            <person name="Gladieux P."/>
            <person name="Hiltunen Thoren M."/>
            <person name="Johannesson H."/>
        </authorList>
    </citation>
    <scope>NUCLEOTIDE SEQUENCE</scope>
    <source>
        <strain evidence="5">CBS 359.72</strain>
    </source>
</reference>
<dbReference type="InterPro" id="IPR029058">
    <property type="entry name" value="AB_hydrolase_fold"/>
</dbReference>
<dbReference type="Pfam" id="PF10230">
    <property type="entry name" value="LIDHydrolase"/>
    <property type="match status" value="1"/>
</dbReference>
<evidence type="ECO:0000256" key="2">
    <source>
        <dbReference type="ARBA" id="ARBA00008300"/>
    </source>
</evidence>
<dbReference type="GO" id="GO:0019915">
    <property type="term" value="P:lipid storage"/>
    <property type="evidence" value="ECO:0007669"/>
    <property type="project" value="InterPro"/>
</dbReference>
<protein>
    <recommendedName>
        <fullName evidence="7">Lipid droplet-associated hydrolase</fullName>
    </recommendedName>
</protein>
<reference evidence="5" key="2">
    <citation type="submission" date="2023-05" db="EMBL/GenBank/DDBJ databases">
        <authorList>
            <consortium name="Lawrence Berkeley National Laboratory"/>
            <person name="Steindorff A."/>
            <person name="Hensen N."/>
            <person name="Bonometti L."/>
            <person name="Westerberg I."/>
            <person name="Brannstrom I.O."/>
            <person name="Guillou S."/>
            <person name="Cros-Aarteil S."/>
            <person name="Calhoun S."/>
            <person name="Haridas S."/>
            <person name="Kuo A."/>
            <person name="Mondo S."/>
            <person name="Pangilinan J."/>
            <person name="Riley R."/>
            <person name="Labutti K."/>
            <person name="Andreopoulos B."/>
            <person name="Lipzen A."/>
            <person name="Chen C."/>
            <person name="Yanf M."/>
            <person name="Daum C."/>
            <person name="Ng V."/>
            <person name="Clum A."/>
            <person name="Ohm R."/>
            <person name="Martin F."/>
            <person name="Silar P."/>
            <person name="Natvig D."/>
            <person name="Lalanne C."/>
            <person name="Gautier V."/>
            <person name="Ament-Velasquez S.L."/>
            <person name="Kruys A."/>
            <person name="Hutchinson M.I."/>
            <person name="Powell A.J."/>
            <person name="Barry K."/>
            <person name="Miller A.N."/>
            <person name="Grigoriev I.V."/>
            <person name="Debuchy R."/>
            <person name="Gladieux P."/>
            <person name="Thoren M.H."/>
            <person name="Johannesson H."/>
        </authorList>
    </citation>
    <scope>NUCLEOTIDE SEQUENCE</scope>
    <source>
        <strain evidence="5">CBS 359.72</strain>
    </source>
</reference>
<dbReference type="GO" id="GO:0005811">
    <property type="term" value="C:lipid droplet"/>
    <property type="evidence" value="ECO:0007669"/>
    <property type="project" value="UniProtKB-SubCell"/>
</dbReference>
<evidence type="ECO:0000256" key="3">
    <source>
        <dbReference type="ARBA" id="ARBA00022677"/>
    </source>
</evidence>
<gene>
    <name evidence="5" type="ORF">C7999DRAFT_33512</name>
</gene>
<comment type="caution">
    <text evidence="5">The sequence shown here is derived from an EMBL/GenBank/DDBJ whole genome shotgun (WGS) entry which is preliminary data.</text>
</comment>
<dbReference type="InterPro" id="IPR019363">
    <property type="entry name" value="LDAH"/>
</dbReference>
<dbReference type="PANTHER" id="PTHR13390:SF0">
    <property type="entry name" value="LIPID DROPLET-ASSOCIATED HYDROLASE"/>
    <property type="match status" value="1"/>
</dbReference>
<organism evidence="5 6">
    <name type="scientific">Corynascus novoguineensis</name>
    <dbReference type="NCBI Taxonomy" id="1126955"/>
    <lineage>
        <taxon>Eukaryota</taxon>
        <taxon>Fungi</taxon>
        <taxon>Dikarya</taxon>
        <taxon>Ascomycota</taxon>
        <taxon>Pezizomycotina</taxon>
        <taxon>Sordariomycetes</taxon>
        <taxon>Sordariomycetidae</taxon>
        <taxon>Sordariales</taxon>
        <taxon>Chaetomiaceae</taxon>
        <taxon>Corynascus</taxon>
    </lineage>
</organism>
<dbReference type="GO" id="GO:0016298">
    <property type="term" value="F:lipase activity"/>
    <property type="evidence" value="ECO:0007669"/>
    <property type="project" value="InterPro"/>
</dbReference>
<comment type="subcellular location">
    <subcellularLocation>
        <location evidence="1">Lipid droplet</location>
    </subcellularLocation>
</comment>
<evidence type="ECO:0000313" key="6">
    <source>
        <dbReference type="Proteomes" id="UP001303647"/>
    </source>
</evidence>